<dbReference type="Pfam" id="PF00392">
    <property type="entry name" value="GntR"/>
    <property type="match status" value="1"/>
</dbReference>
<dbReference type="GO" id="GO:0003677">
    <property type="term" value="F:DNA binding"/>
    <property type="evidence" value="ECO:0007669"/>
    <property type="project" value="UniProtKB-KW"/>
</dbReference>
<gene>
    <name evidence="5" type="ORF">N561_11835</name>
</gene>
<reference evidence="5 6" key="1">
    <citation type="journal article" date="2013" name="Genome Announc.">
        <title>Draft Genome Sequence of Gallibacterium anatis bv. haemolytica 12656-12 Liver, an Isolate Obtained from the Liver of a Septicemic Chicken.</title>
        <authorList>
            <person name="Kudirkiene E."/>
            <person name="Christensen H."/>
            <person name="Bojesen A.M."/>
        </authorList>
    </citation>
    <scope>NUCLEOTIDE SEQUENCE [LARGE SCALE GENOMIC DNA]</scope>
    <source>
        <strain evidence="5">12656/12</strain>
    </source>
</reference>
<dbReference type="InterPro" id="IPR011711">
    <property type="entry name" value="GntR_C"/>
</dbReference>
<dbReference type="InterPro" id="IPR036388">
    <property type="entry name" value="WH-like_DNA-bd_sf"/>
</dbReference>
<accession>U1GY11</accession>
<dbReference type="GO" id="GO:0003700">
    <property type="term" value="F:DNA-binding transcription factor activity"/>
    <property type="evidence" value="ECO:0007669"/>
    <property type="project" value="InterPro"/>
</dbReference>
<dbReference type="PRINTS" id="PR00035">
    <property type="entry name" value="HTHGNTR"/>
</dbReference>
<evidence type="ECO:0000313" key="5">
    <source>
        <dbReference type="EMBL" id="ERF77403.1"/>
    </source>
</evidence>
<dbReference type="Pfam" id="PF07729">
    <property type="entry name" value="FCD"/>
    <property type="match status" value="1"/>
</dbReference>
<dbReference type="AlphaFoldDB" id="U1GY11"/>
<dbReference type="Proteomes" id="UP000016529">
    <property type="component" value="Unassembled WGS sequence"/>
</dbReference>
<keyword evidence="1" id="KW-0805">Transcription regulation</keyword>
<protein>
    <recommendedName>
        <fullName evidence="4">HTH gntR-type domain-containing protein</fullName>
    </recommendedName>
</protein>
<dbReference type="Gene3D" id="1.20.120.530">
    <property type="entry name" value="GntR ligand-binding domain-like"/>
    <property type="match status" value="1"/>
</dbReference>
<dbReference type="PATRIC" id="fig|1195244.3.peg.2270"/>
<evidence type="ECO:0000256" key="1">
    <source>
        <dbReference type="ARBA" id="ARBA00023015"/>
    </source>
</evidence>
<evidence type="ECO:0000256" key="3">
    <source>
        <dbReference type="ARBA" id="ARBA00023163"/>
    </source>
</evidence>
<dbReference type="SUPFAM" id="SSF46785">
    <property type="entry name" value="Winged helix' DNA-binding domain"/>
    <property type="match status" value="1"/>
</dbReference>
<keyword evidence="3" id="KW-0804">Transcription</keyword>
<dbReference type="CDD" id="cd07377">
    <property type="entry name" value="WHTH_GntR"/>
    <property type="match status" value="1"/>
</dbReference>
<dbReference type="InterPro" id="IPR000524">
    <property type="entry name" value="Tscrpt_reg_HTH_GntR"/>
</dbReference>
<keyword evidence="2" id="KW-0238">DNA-binding</keyword>
<dbReference type="PANTHER" id="PTHR43537">
    <property type="entry name" value="TRANSCRIPTIONAL REGULATOR, GNTR FAMILY"/>
    <property type="match status" value="1"/>
</dbReference>
<dbReference type="Gene3D" id="1.10.10.10">
    <property type="entry name" value="Winged helix-like DNA-binding domain superfamily/Winged helix DNA-binding domain"/>
    <property type="match status" value="1"/>
</dbReference>
<dbReference type="SUPFAM" id="SSF48008">
    <property type="entry name" value="GntR ligand-binding domain-like"/>
    <property type="match status" value="1"/>
</dbReference>
<dbReference type="SMART" id="SM00345">
    <property type="entry name" value="HTH_GNTR"/>
    <property type="match status" value="1"/>
</dbReference>
<organism evidence="5 6">
    <name type="scientific">Gallibacterium anatis 12656/12</name>
    <dbReference type="NCBI Taxonomy" id="1195244"/>
    <lineage>
        <taxon>Bacteria</taxon>
        <taxon>Pseudomonadati</taxon>
        <taxon>Pseudomonadota</taxon>
        <taxon>Gammaproteobacteria</taxon>
        <taxon>Pasteurellales</taxon>
        <taxon>Pasteurellaceae</taxon>
        <taxon>Gallibacterium</taxon>
    </lineage>
</organism>
<dbReference type="SMART" id="SM00895">
    <property type="entry name" value="FCD"/>
    <property type="match status" value="1"/>
</dbReference>
<evidence type="ECO:0000313" key="6">
    <source>
        <dbReference type="Proteomes" id="UP000016529"/>
    </source>
</evidence>
<dbReference type="InterPro" id="IPR036390">
    <property type="entry name" value="WH_DNA-bd_sf"/>
</dbReference>
<dbReference type="EMBL" id="AVOX01000066">
    <property type="protein sequence ID" value="ERF77403.1"/>
    <property type="molecule type" value="Genomic_DNA"/>
</dbReference>
<sequence length="239" mass="26976">MLKSDHIMKNIILKIFNGDFKEGELLPGEIEIATEFNVSRTSVRTALQTIANKGVISIVPKKGSIINKIESWNWLDPEILTFFSLEGISPVLLQHLLITRLIFEPNICAISALTSTAEDLMKIEQGYLFMKQSIQENNRELFIKGDKIFHSSIVNSCRNPFLSSLDAMLSTAMSISYNRTLEQKLTDSSVAVQLHGELFEAIRKRDAHTARELAKELITNAITKILSDKELLHLINNLH</sequence>
<evidence type="ECO:0000259" key="4">
    <source>
        <dbReference type="PROSITE" id="PS50949"/>
    </source>
</evidence>
<feature type="domain" description="HTH gntR-type" evidence="4">
    <location>
        <begin position="1"/>
        <end position="69"/>
    </location>
</feature>
<proteinExistence type="predicted"/>
<dbReference type="InterPro" id="IPR008920">
    <property type="entry name" value="TF_FadR/GntR_C"/>
</dbReference>
<evidence type="ECO:0000256" key="2">
    <source>
        <dbReference type="ARBA" id="ARBA00023125"/>
    </source>
</evidence>
<name>U1GY11_9PAST</name>
<dbReference type="PANTHER" id="PTHR43537:SF44">
    <property type="entry name" value="GNTR FAMILY REGULATORY PROTEIN"/>
    <property type="match status" value="1"/>
</dbReference>
<dbReference type="PROSITE" id="PS50949">
    <property type="entry name" value="HTH_GNTR"/>
    <property type="match status" value="1"/>
</dbReference>
<comment type="caution">
    <text evidence="5">The sequence shown here is derived from an EMBL/GenBank/DDBJ whole genome shotgun (WGS) entry which is preliminary data.</text>
</comment>